<name>A0A2U3QGQ1_9BACT</name>
<protein>
    <submittedName>
        <fullName evidence="1">Uncharacterized protein</fullName>
    </submittedName>
</protein>
<sequence>MWNKLLKEKVIYQEKDLPGFYIAPKSGDVSCDDKTERNR</sequence>
<reference evidence="2" key="1">
    <citation type="submission" date="2018-03" db="EMBL/GenBank/DDBJ databases">
        <authorList>
            <person name="Zecchin S."/>
        </authorList>
    </citation>
    <scope>NUCLEOTIDE SEQUENCE [LARGE SCALE GENOMIC DNA]</scope>
</reference>
<evidence type="ECO:0000313" key="2">
    <source>
        <dbReference type="Proteomes" id="UP000245125"/>
    </source>
</evidence>
<keyword evidence="2" id="KW-1185">Reference proteome</keyword>
<evidence type="ECO:0000313" key="1">
    <source>
        <dbReference type="EMBL" id="SPQ00596.1"/>
    </source>
</evidence>
<accession>A0A2U3QGQ1</accession>
<dbReference type="EMBL" id="OUUY01000074">
    <property type="protein sequence ID" value="SPQ00596.1"/>
    <property type="molecule type" value="Genomic_DNA"/>
</dbReference>
<gene>
    <name evidence="1" type="ORF">NBG4_290013</name>
</gene>
<dbReference type="Proteomes" id="UP000245125">
    <property type="component" value="Unassembled WGS sequence"/>
</dbReference>
<proteinExistence type="predicted"/>
<dbReference type="AlphaFoldDB" id="A0A2U3QGQ1"/>
<organism evidence="1 2">
    <name type="scientific">Candidatus Sulfobium mesophilum</name>
    <dbReference type="NCBI Taxonomy" id="2016548"/>
    <lineage>
        <taxon>Bacteria</taxon>
        <taxon>Pseudomonadati</taxon>
        <taxon>Nitrospirota</taxon>
        <taxon>Nitrospiria</taxon>
        <taxon>Nitrospirales</taxon>
        <taxon>Nitrospiraceae</taxon>
        <taxon>Candidatus Sulfobium</taxon>
    </lineage>
</organism>